<keyword evidence="3" id="KW-0805">Transcription regulation</keyword>
<evidence type="ECO:0000313" key="10">
    <source>
        <dbReference type="RefSeq" id="XP_021848603.1"/>
    </source>
</evidence>
<gene>
    <name evidence="10" type="primary">LOC110788266</name>
</gene>
<sequence>MDGHPAISFQRSAPRQLGASGALSSSLPVLPNTLEEKYPKLPDSQQVSMERELVTDPLVFHSNTLSSSSKIAGHIFSSSSGYSTDVHFSSNSHEKYSSNCPYISPPASNGSSLGLVPSVHTELIHSSASSNYTRGHNNLSWCSDSGPSFPDFPSHTSMPNGHIQENGDCGSNLVTHEDLVKRNDWQEWADQLITDDESLSSNWSELLIDTSAADHGMKMSNQLVNSTSNLLLHPTQSQQQLSASSAEAAAVAGPSSAASASSKARMRWTPELHEAFVEAVSKLGGSERATPKGVLKLMKVEGLTIYHVKSHLQKYRTARYRPEPSEGSSENLSTPLADLSSLDLKAGMDLTEALRLQMEVQKRLHEQLEIQRNLQLRIEEQGRYLQKMLEKQSKSSADKLKIGSLTVEESPSQTSSPITGQGEKGPEGASFQDQNDTGKSTDAPSTPGDTSEKSGRGEEKAPRTIIVEHQNPYDKELSDLQPSKRSKRTEPTLSASSKPPED</sequence>
<dbReference type="FunFam" id="1.10.10.60:FF:000002">
    <property type="entry name" value="Myb family transcription factor"/>
    <property type="match status" value="1"/>
</dbReference>
<comment type="similarity">
    <text evidence="2">Belongs to the MYB-CC family.</text>
</comment>
<dbReference type="PANTHER" id="PTHR31499:SF80">
    <property type="entry name" value="HTH MYB-TYPE DOMAIN-CONTAINING PROTEIN"/>
    <property type="match status" value="1"/>
</dbReference>
<dbReference type="NCBIfam" id="TIGR01557">
    <property type="entry name" value="myb_SHAQKYF"/>
    <property type="match status" value="1"/>
</dbReference>
<evidence type="ECO:0000256" key="5">
    <source>
        <dbReference type="ARBA" id="ARBA00023163"/>
    </source>
</evidence>
<dbReference type="PANTHER" id="PTHR31499">
    <property type="entry name" value="MYB FAMILY TRANSCRIPTION FACTOR PHL11"/>
    <property type="match status" value="1"/>
</dbReference>
<evidence type="ECO:0000256" key="1">
    <source>
        <dbReference type="ARBA" id="ARBA00004123"/>
    </source>
</evidence>
<dbReference type="GO" id="GO:0005634">
    <property type="term" value="C:nucleus"/>
    <property type="evidence" value="ECO:0007669"/>
    <property type="project" value="UniProtKB-SubCell"/>
</dbReference>
<evidence type="ECO:0000256" key="4">
    <source>
        <dbReference type="ARBA" id="ARBA00023054"/>
    </source>
</evidence>
<feature type="compositionally biased region" description="Basic and acidic residues" evidence="7">
    <location>
        <begin position="450"/>
        <end position="462"/>
    </location>
</feature>
<dbReference type="Gene3D" id="1.10.10.60">
    <property type="entry name" value="Homeodomain-like"/>
    <property type="match status" value="1"/>
</dbReference>
<comment type="subcellular location">
    <subcellularLocation>
        <location evidence="1">Nucleus</location>
    </subcellularLocation>
</comment>
<feature type="compositionally biased region" description="Polar residues" evidence="7">
    <location>
        <begin position="407"/>
        <end position="419"/>
    </location>
</feature>
<keyword evidence="6" id="KW-0539">Nucleus</keyword>
<evidence type="ECO:0000256" key="7">
    <source>
        <dbReference type="SAM" id="MobiDB-lite"/>
    </source>
</evidence>
<dbReference type="RefSeq" id="XP_021848603.1">
    <property type="nucleotide sequence ID" value="XM_021992911.2"/>
</dbReference>
<dbReference type="PROSITE" id="PS51294">
    <property type="entry name" value="HTH_MYB"/>
    <property type="match status" value="1"/>
</dbReference>
<dbReference type="GeneID" id="110788266"/>
<name>A0A9R0JW08_SPIOL</name>
<dbReference type="InterPro" id="IPR017930">
    <property type="entry name" value="Myb_dom"/>
</dbReference>
<keyword evidence="9" id="KW-1185">Reference proteome</keyword>
<protein>
    <submittedName>
        <fullName evidence="10">Protein PHOSPHATE STARVATION RESPONSE 1</fullName>
    </submittedName>
</protein>
<dbReference type="InterPro" id="IPR006447">
    <property type="entry name" value="Myb_dom_plants"/>
</dbReference>
<reference evidence="10" key="2">
    <citation type="submission" date="2025-08" db="UniProtKB">
        <authorList>
            <consortium name="RefSeq"/>
        </authorList>
    </citation>
    <scope>IDENTIFICATION</scope>
    <source>
        <tissue evidence="10">Leaf</tissue>
    </source>
</reference>
<dbReference type="InterPro" id="IPR025756">
    <property type="entry name" value="Myb_CC_LHEQLE"/>
</dbReference>
<dbReference type="Proteomes" id="UP000813463">
    <property type="component" value="Chromosome 6"/>
</dbReference>
<keyword evidence="4" id="KW-0175">Coiled coil</keyword>
<feature type="region of interest" description="Disordered" evidence="7">
    <location>
        <begin position="389"/>
        <end position="502"/>
    </location>
</feature>
<dbReference type="InterPro" id="IPR001005">
    <property type="entry name" value="SANT/Myb"/>
</dbReference>
<dbReference type="Pfam" id="PF14379">
    <property type="entry name" value="Myb_CC_LHEQLE"/>
    <property type="match status" value="1"/>
</dbReference>
<keyword evidence="5" id="KW-0804">Transcription</keyword>
<proteinExistence type="inferred from homology"/>
<accession>A0A9R0JW08</accession>
<evidence type="ECO:0000256" key="2">
    <source>
        <dbReference type="ARBA" id="ARBA00006783"/>
    </source>
</evidence>
<evidence type="ECO:0000259" key="8">
    <source>
        <dbReference type="PROSITE" id="PS51294"/>
    </source>
</evidence>
<dbReference type="SUPFAM" id="SSF46689">
    <property type="entry name" value="Homeodomain-like"/>
    <property type="match status" value="1"/>
</dbReference>
<dbReference type="OrthoDB" id="551907at2759"/>
<feature type="compositionally biased region" description="Polar residues" evidence="7">
    <location>
        <begin position="491"/>
        <end position="502"/>
    </location>
</feature>
<evidence type="ECO:0000256" key="3">
    <source>
        <dbReference type="ARBA" id="ARBA00023015"/>
    </source>
</evidence>
<feature type="compositionally biased region" description="Polar residues" evidence="7">
    <location>
        <begin position="431"/>
        <end position="449"/>
    </location>
</feature>
<organism evidence="9 10">
    <name type="scientific">Spinacia oleracea</name>
    <name type="common">Spinach</name>
    <dbReference type="NCBI Taxonomy" id="3562"/>
    <lineage>
        <taxon>Eukaryota</taxon>
        <taxon>Viridiplantae</taxon>
        <taxon>Streptophyta</taxon>
        <taxon>Embryophyta</taxon>
        <taxon>Tracheophyta</taxon>
        <taxon>Spermatophyta</taxon>
        <taxon>Magnoliopsida</taxon>
        <taxon>eudicotyledons</taxon>
        <taxon>Gunneridae</taxon>
        <taxon>Pentapetalae</taxon>
        <taxon>Caryophyllales</taxon>
        <taxon>Chenopodiaceae</taxon>
        <taxon>Chenopodioideae</taxon>
        <taxon>Anserineae</taxon>
        <taxon>Spinacia</taxon>
    </lineage>
</organism>
<dbReference type="InterPro" id="IPR009057">
    <property type="entry name" value="Homeodomain-like_sf"/>
</dbReference>
<dbReference type="InterPro" id="IPR046955">
    <property type="entry name" value="PHR1-like"/>
</dbReference>
<feature type="domain" description="HTH myb-type" evidence="8">
    <location>
        <begin position="260"/>
        <end position="320"/>
    </location>
</feature>
<evidence type="ECO:0000313" key="9">
    <source>
        <dbReference type="Proteomes" id="UP000813463"/>
    </source>
</evidence>
<dbReference type="KEGG" id="soe:110788266"/>
<reference evidence="9" key="1">
    <citation type="journal article" date="2021" name="Nat. Commun.">
        <title>Genomic analyses provide insights into spinach domestication and the genetic basis of agronomic traits.</title>
        <authorList>
            <person name="Cai X."/>
            <person name="Sun X."/>
            <person name="Xu C."/>
            <person name="Sun H."/>
            <person name="Wang X."/>
            <person name="Ge C."/>
            <person name="Zhang Z."/>
            <person name="Wang Q."/>
            <person name="Fei Z."/>
            <person name="Jiao C."/>
            <person name="Wang Q."/>
        </authorList>
    </citation>
    <scope>NUCLEOTIDE SEQUENCE [LARGE SCALE GENOMIC DNA]</scope>
    <source>
        <strain evidence="9">cv. Varoflay</strain>
    </source>
</reference>
<dbReference type="Pfam" id="PF00249">
    <property type="entry name" value="Myb_DNA-binding"/>
    <property type="match status" value="1"/>
</dbReference>
<dbReference type="AlphaFoldDB" id="A0A9R0JW08"/>
<feature type="compositionally biased region" description="Basic and acidic residues" evidence="7">
    <location>
        <begin position="389"/>
        <end position="401"/>
    </location>
</feature>
<dbReference type="GO" id="GO:0003700">
    <property type="term" value="F:DNA-binding transcription factor activity"/>
    <property type="evidence" value="ECO:0007669"/>
    <property type="project" value="InterPro"/>
</dbReference>
<dbReference type="GO" id="GO:0003677">
    <property type="term" value="F:DNA binding"/>
    <property type="evidence" value="ECO:0007669"/>
    <property type="project" value="InterPro"/>
</dbReference>
<evidence type="ECO:0000256" key="6">
    <source>
        <dbReference type="ARBA" id="ARBA00023242"/>
    </source>
</evidence>
<feature type="region of interest" description="Disordered" evidence="7">
    <location>
        <begin position="1"/>
        <end position="25"/>
    </location>
</feature>